<dbReference type="Proteomes" id="UP001062846">
    <property type="component" value="Chromosome 1"/>
</dbReference>
<accession>A0ACC0Q0M0</accession>
<evidence type="ECO:0000313" key="1">
    <source>
        <dbReference type="EMBL" id="KAI8570538.1"/>
    </source>
</evidence>
<gene>
    <name evidence="1" type="ORF">RHMOL_Rhmol01G0042100</name>
</gene>
<organism evidence="1 2">
    <name type="scientific">Rhododendron molle</name>
    <name type="common">Chinese azalea</name>
    <name type="synonym">Azalea mollis</name>
    <dbReference type="NCBI Taxonomy" id="49168"/>
    <lineage>
        <taxon>Eukaryota</taxon>
        <taxon>Viridiplantae</taxon>
        <taxon>Streptophyta</taxon>
        <taxon>Embryophyta</taxon>
        <taxon>Tracheophyta</taxon>
        <taxon>Spermatophyta</taxon>
        <taxon>Magnoliopsida</taxon>
        <taxon>eudicotyledons</taxon>
        <taxon>Gunneridae</taxon>
        <taxon>Pentapetalae</taxon>
        <taxon>asterids</taxon>
        <taxon>Ericales</taxon>
        <taxon>Ericaceae</taxon>
        <taxon>Ericoideae</taxon>
        <taxon>Rhodoreae</taxon>
        <taxon>Rhododendron</taxon>
    </lineage>
</organism>
<keyword evidence="2" id="KW-1185">Reference proteome</keyword>
<protein>
    <submittedName>
        <fullName evidence="1">Uncharacterized protein</fullName>
    </submittedName>
</protein>
<dbReference type="EMBL" id="CM046388">
    <property type="protein sequence ID" value="KAI8570538.1"/>
    <property type="molecule type" value="Genomic_DNA"/>
</dbReference>
<comment type="caution">
    <text evidence="1">The sequence shown here is derived from an EMBL/GenBank/DDBJ whole genome shotgun (WGS) entry which is preliminary data.</text>
</comment>
<name>A0ACC0Q0M0_RHOML</name>
<reference evidence="1" key="1">
    <citation type="submission" date="2022-02" db="EMBL/GenBank/DDBJ databases">
        <title>Plant Genome Project.</title>
        <authorList>
            <person name="Zhang R.-G."/>
        </authorList>
    </citation>
    <scope>NUCLEOTIDE SEQUENCE</scope>
    <source>
        <strain evidence="1">AT1</strain>
    </source>
</reference>
<sequence length="142" mass="15990">MAPILPSPFDIIRILIEEAIRAAIEETRRRNEQQNGFLSLNCAMTSNCELPGRVMGLKSFNKEAMSTEEAVSKLLDGIPPEYADQLQNPEELVKRLNIDVPPEFVEDEGLLCQFLFLWLMNQLLICFNCKPVSCTNLALSSS</sequence>
<evidence type="ECO:0000313" key="2">
    <source>
        <dbReference type="Proteomes" id="UP001062846"/>
    </source>
</evidence>
<proteinExistence type="predicted"/>